<dbReference type="GO" id="GO:0042256">
    <property type="term" value="P:cytosolic ribosome assembly"/>
    <property type="evidence" value="ECO:0007669"/>
    <property type="project" value="UniProtKB-UniRule"/>
</dbReference>
<proteinExistence type="inferred from homology"/>
<dbReference type="Proteomes" id="UP000295210">
    <property type="component" value="Unassembled WGS sequence"/>
</dbReference>
<evidence type="ECO:0000256" key="2">
    <source>
        <dbReference type="HAMAP-Rule" id="MF_01477"/>
    </source>
</evidence>
<evidence type="ECO:0000313" key="4">
    <source>
        <dbReference type="EMBL" id="TCK71534.1"/>
    </source>
</evidence>
<feature type="compositionally biased region" description="Basic residues" evidence="3">
    <location>
        <begin position="151"/>
        <end position="198"/>
    </location>
</feature>
<comment type="subunit">
    <text evidence="2">Interacts with ribosomal protein uL14 (rplN).</text>
</comment>
<evidence type="ECO:0000256" key="1">
    <source>
        <dbReference type="ARBA" id="ARBA00010574"/>
    </source>
</evidence>
<organism evidence="4 5">
    <name type="scientific">Acidipila rosea</name>
    <dbReference type="NCBI Taxonomy" id="768535"/>
    <lineage>
        <taxon>Bacteria</taxon>
        <taxon>Pseudomonadati</taxon>
        <taxon>Acidobacteriota</taxon>
        <taxon>Terriglobia</taxon>
        <taxon>Terriglobales</taxon>
        <taxon>Acidobacteriaceae</taxon>
        <taxon>Acidipila</taxon>
    </lineage>
</organism>
<dbReference type="AlphaFoldDB" id="A0A4R1L132"/>
<evidence type="ECO:0000313" key="5">
    <source>
        <dbReference type="Proteomes" id="UP000295210"/>
    </source>
</evidence>
<name>A0A4R1L132_9BACT</name>
<dbReference type="GO" id="GO:0017148">
    <property type="term" value="P:negative regulation of translation"/>
    <property type="evidence" value="ECO:0007669"/>
    <property type="project" value="UniProtKB-UniRule"/>
</dbReference>
<dbReference type="GO" id="GO:0090071">
    <property type="term" value="P:negative regulation of ribosome biogenesis"/>
    <property type="evidence" value="ECO:0007669"/>
    <property type="project" value="UniProtKB-UniRule"/>
</dbReference>
<comment type="caution">
    <text evidence="4">The sequence shown here is derived from an EMBL/GenBank/DDBJ whole genome shotgun (WGS) entry which is preliminary data.</text>
</comment>
<sequence length="198" mass="21743">MKERLLMASDETRKMVLAAAAACDDKKAEDTRILELDPADSGFTDFFLIASAANERQAVAIADEIELRLKREFATYPNSVEGRRQGEWVLMDYVDFVVHIFLKDKRAFYDIERLRKSAKTVDLEELKAALTKKTVAARKKVSKPAAAAKKAPAKKAPAKKAPAKKAAKKVTPAKKVAAKKAAPKKAARKTSAAKKTAK</sequence>
<dbReference type="EMBL" id="SMGK01000005">
    <property type="protein sequence ID" value="TCK71534.1"/>
    <property type="molecule type" value="Genomic_DNA"/>
</dbReference>
<comment type="function">
    <text evidence="2">Functions as a ribosomal silencing factor. Interacts with ribosomal protein uL14 (rplN), blocking formation of intersubunit bridge B8. Prevents association of the 30S and 50S ribosomal subunits and the formation of functional ribosomes, thus repressing translation.</text>
</comment>
<dbReference type="RefSeq" id="WP_243648264.1">
    <property type="nucleotide sequence ID" value="NZ_SMGK01000005.1"/>
</dbReference>
<dbReference type="InterPro" id="IPR004394">
    <property type="entry name" value="Iojap/RsfS/C7orf30"/>
</dbReference>
<dbReference type="GO" id="GO:0043023">
    <property type="term" value="F:ribosomal large subunit binding"/>
    <property type="evidence" value="ECO:0007669"/>
    <property type="project" value="TreeGrafter"/>
</dbReference>
<dbReference type="GO" id="GO:0005737">
    <property type="term" value="C:cytoplasm"/>
    <property type="evidence" value="ECO:0007669"/>
    <property type="project" value="UniProtKB-SubCell"/>
</dbReference>
<dbReference type="Pfam" id="PF02410">
    <property type="entry name" value="RsfS"/>
    <property type="match status" value="1"/>
</dbReference>
<dbReference type="Gene3D" id="3.30.460.10">
    <property type="entry name" value="Beta Polymerase, domain 2"/>
    <property type="match status" value="1"/>
</dbReference>
<dbReference type="HAMAP" id="MF_01477">
    <property type="entry name" value="Iojap_RsfS"/>
    <property type="match status" value="1"/>
</dbReference>
<keyword evidence="2" id="KW-0963">Cytoplasm</keyword>
<keyword evidence="2" id="KW-0678">Repressor</keyword>
<dbReference type="PANTHER" id="PTHR21043">
    <property type="entry name" value="IOJAP SUPERFAMILY ORTHOLOG"/>
    <property type="match status" value="1"/>
</dbReference>
<keyword evidence="2" id="KW-0810">Translation regulation</keyword>
<dbReference type="SUPFAM" id="SSF81301">
    <property type="entry name" value="Nucleotidyltransferase"/>
    <property type="match status" value="1"/>
</dbReference>
<comment type="subcellular location">
    <subcellularLocation>
        <location evidence="2">Cytoplasm</location>
    </subcellularLocation>
</comment>
<reference evidence="4 5" key="1">
    <citation type="submission" date="2019-03" db="EMBL/GenBank/DDBJ databases">
        <title>Genomic Encyclopedia of Type Strains, Phase IV (KMG-IV): sequencing the most valuable type-strain genomes for metagenomic binning, comparative biology and taxonomic classification.</title>
        <authorList>
            <person name="Goeker M."/>
        </authorList>
    </citation>
    <scope>NUCLEOTIDE SEQUENCE [LARGE SCALE GENOMIC DNA]</scope>
    <source>
        <strain evidence="4 5">DSM 103428</strain>
    </source>
</reference>
<feature type="region of interest" description="Disordered" evidence="3">
    <location>
        <begin position="139"/>
        <end position="198"/>
    </location>
</feature>
<accession>A0A4R1L132</accession>
<evidence type="ECO:0000256" key="3">
    <source>
        <dbReference type="SAM" id="MobiDB-lite"/>
    </source>
</evidence>
<keyword evidence="5" id="KW-1185">Reference proteome</keyword>
<dbReference type="PANTHER" id="PTHR21043:SF0">
    <property type="entry name" value="MITOCHONDRIAL ASSEMBLY OF RIBOSOMAL LARGE SUBUNIT PROTEIN 1"/>
    <property type="match status" value="1"/>
</dbReference>
<gene>
    <name evidence="2" type="primary">rsfS</name>
    <name evidence="4" type="ORF">C7378_2813</name>
</gene>
<dbReference type="NCBIfam" id="TIGR00090">
    <property type="entry name" value="rsfS_iojap_ybeB"/>
    <property type="match status" value="1"/>
</dbReference>
<protein>
    <recommendedName>
        <fullName evidence="2">Ribosomal silencing factor RsfS</fullName>
    </recommendedName>
</protein>
<dbReference type="InterPro" id="IPR043519">
    <property type="entry name" value="NT_sf"/>
</dbReference>
<comment type="similarity">
    <text evidence="1 2">Belongs to the Iojap/RsfS family.</text>
</comment>